<dbReference type="InterPro" id="IPR002893">
    <property type="entry name" value="Znf_MYND"/>
</dbReference>
<keyword evidence="6" id="KW-1133">Transmembrane helix</keyword>
<dbReference type="Gene3D" id="6.10.140.2220">
    <property type="match status" value="1"/>
</dbReference>
<feature type="transmembrane region" description="Helical" evidence="6">
    <location>
        <begin position="155"/>
        <end position="175"/>
    </location>
</feature>
<proteinExistence type="predicted"/>
<keyword evidence="2 4" id="KW-0863">Zinc-finger</keyword>
<dbReference type="PROSITE" id="PS50865">
    <property type="entry name" value="ZF_MYND_2"/>
    <property type="match status" value="1"/>
</dbReference>
<accession>A0A9N8EZ52</accession>
<feature type="domain" description="MYND-type" evidence="7">
    <location>
        <begin position="100"/>
        <end position="141"/>
    </location>
</feature>
<evidence type="ECO:0000259" key="7">
    <source>
        <dbReference type="PROSITE" id="PS50865"/>
    </source>
</evidence>
<evidence type="ECO:0000313" key="9">
    <source>
        <dbReference type="Proteomes" id="UP001153069"/>
    </source>
</evidence>
<sequence>MYCLMIQAKQLEFSENCSQEEVADELFDEIVQQAEKDSEHYVRVCYCVALRYALCGPRYMGKAKRFLNAAEQADRDRLPIFDDNDVSSLRTFAKDLIGKYEPCGNPDCADHALWDCDCCFQVSYCSKECQRKHWDQHHQSCNFAPCKRTKKPHHLAGRVGVGGLIFAYLVSSFTLNKQRESARRTTEEQTNVRHRKTLKVV</sequence>
<dbReference type="PROSITE" id="PS01360">
    <property type="entry name" value="ZF_MYND_1"/>
    <property type="match status" value="1"/>
</dbReference>
<comment type="caution">
    <text evidence="8">The sequence shown here is derived from an EMBL/GenBank/DDBJ whole genome shotgun (WGS) entry which is preliminary data.</text>
</comment>
<dbReference type="Pfam" id="PF24324">
    <property type="entry name" value="MYND_ZMYND11_ZMYD8"/>
    <property type="match status" value="1"/>
</dbReference>
<name>A0A9N8EZ52_9STRA</name>
<keyword evidence="1" id="KW-0479">Metal-binding</keyword>
<dbReference type="InterPro" id="IPR057053">
    <property type="entry name" value="MYND_ZMYND11_ZMYD8"/>
</dbReference>
<evidence type="ECO:0000256" key="5">
    <source>
        <dbReference type="SAM" id="MobiDB-lite"/>
    </source>
</evidence>
<dbReference type="GO" id="GO:0008270">
    <property type="term" value="F:zinc ion binding"/>
    <property type="evidence" value="ECO:0007669"/>
    <property type="project" value="UniProtKB-KW"/>
</dbReference>
<evidence type="ECO:0000256" key="2">
    <source>
        <dbReference type="ARBA" id="ARBA00022771"/>
    </source>
</evidence>
<organism evidence="8 9">
    <name type="scientific">Seminavis robusta</name>
    <dbReference type="NCBI Taxonomy" id="568900"/>
    <lineage>
        <taxon>Eukaryota</taxon>
        <taxon>Sar</taxon>
        <taxon>Stramenopiles</taxon>
        <taxon>Ochrophyta</taxon>
        <taxon>Bacillariophyta</taxon>
        <taxon>Bacillariophyceae</taxon>
        <taxon>Bacillariophycidae</taxon>
        <taxon>Naviculales</taxon>
        <taxon>Naviculaceae</taxon>
        <taxon>Seminavis</taxon>
    </lineage>
</organism>
<evidence type="ECO:0000313" key="8">
    <source>
        <dbReference type="EMBL" id="CAB9529757.1"/>
    </source>
</evidence>
<feature type="compositionally biased region" description="Basic and acidic residues" evidence="5">
    <location>
        <begin position="181"/>
        <end position="191"/>
    </location>
</feature>
<evidence type="ECO:0000256" key="6">
    <source>
        <dbReference type="SAM" id="Phobius"/>
    </source>
</evidence>
<dbReference type="EMBL" id="CAICTM010002612">
    <property type="protein sequence ID" value="CAB9529757.1"/>
    <property type="molecule type" value="Genomic_DNA"/>
</dbReference>
<evidence type="ECO:0000256" key="3">
    <source>
        <dbReference type="ARBA" id="ARBA00022833"/>
    </source>
</evidence>
<keyword evidence="6" id="KW-0812">Transmembrane</keyword>
<dbReference type="Proteomes" id="UP001153069">
    <property type="component" value="Unassembled WGS sequence"/>
</dbReference>
<dbReference type="OrthoDB" id="432970at2759"/>
<dbReference type="AlphaFoldDB" id="A0A9N8EZ52"/>
<reference evidence="8" key="1">
    <citation type="submission" date="2020-06" db="EMBL/GenBank/DDBJ databases">
        <authorList>
            <consortium name="Plant Systems Biology data submission"/>
        </authorList>
    </citation>
    <scope>NUCLEOTIDE SEQUENCE</scope>
    <source>
        <strain evidence="8">D6</strain>
    </source>
</reference>
<feature type="compositionally biased region" description="Basic residues" evidence="5">
    <location>
        <begin position="192"/>
        <end position="201"/>
    </location>
</feature>
<evidence type="ECO:0000256" key="4">
    <source>
        <dbReference type="PROSITE-ProRule" id="PRU00134"/>
    </source>
</evidence>
<keyword evidence="6" id="KW-0472">Membrane</keyword>
<keyword evidence="9" id="KW-1185">Reference proteome</keyword>
<protein>
    <recommendedName>
        <fullName evidence="7">MYND-type domain-containing protein</fullName>
    </recommendedName>
</protein>
<dbReference type="SUPFAM" id="SSF144232">
    <property type="entry name" value="HIT/MYND zinc finger-like"/>
    <property type="match status" value="1"/>
</dbReference>
<feature type="region of interest" description="Disordered" evidence="5">
    <location>
        <begin position="181"/>
        <end position="201"/>
    </location>
</feature>
<keyword evidence="3" id="KW-0862">Zinc</keyword>
<gene>
    <name evidence="8" type="ORF">SEMRO_2614_G332650.1</name>
</gene>
<evidence type="ECO:0000256" key="1">
    <source>
        <dbReference type="ARBA" id="ARBA00022723"/>
    </source>
</evidence>